<proteinExistence type="predicted"/>
<dbReference type="AlphaFoldDB" id="A0A0A8ZDB9"/>
<accession>A0A0A8ZDB9</accession>
<organism evidence="1">
    <name type="scientific">Arundo donax</name>
    <name type="common">Giant reed</name>
    <name type="synonym">Donax arundinaceus</name>
    <dbReference type="NCBI Taxonomy" id="35708"/>
    <lineage>
        <taxon>Eukaryota</taxon>
        <taxon>Viridiplantae</taxon>
        <taxon>Streptophyta</taxon>
        <taxon>Embryophyta</taxon>
        <taxon>Tracheophyta</taxon>
        <taxon>Spermatophyta</taxon>
        <taxon>Magnoliopsida</taxon>
        <taxon>Liliopsida</taxon>
        <taxon>Poales</taxon>
        <taxon>Poaceae</taxon>
        <taxon>PACMAD clade</taxon>
        <taxon>Arundinoideae</taxon>
        <taxon>Arundineae</taxon>
        <taxon>Arundo</taxon>
    </lineage>
</organism>
<dbReference type="EMBL" id="GBRH01261084">
    <property type="protein sequence ID" value="JAD36811.1"/>
    <property type="molecule type" value="Transcribed_RNA"/>
</dbReference>
<evidence type="ECO:0000313" key="1">
    <source>
        <dbReference type="EMBL" id="JAD36811.1"/>
    </source>
</evidence>
<reference evidence="1" key="1">
    <citation type="submission" date="2014-09" db="EMBL/GenBank/DDBJ databases">
        <authorList>
            <person name="Magalhaes I.L.F."/>
            <person name="Oliveira U."/>
            <person name="Santos F.R."/>
            <person name="Vidigal T.H.D.A."/>
            <person name="Brescovit A.D."/>
            <person name="Santos A.J."/>
        </authorList>
    </citation>
    <scope>NUCLEOTIDE SEQUENCE</scope>
    <source>
        <tissue evidence="1">Shoot tissue taken approximately 20 cm above the soil surface</tissue>
    </source>
</reference>
<name>A0A0A8ZDB9_ARUDO</name>
<sequence>MIKFPEKRYSFAFSYFTLLIL</sequence>
<protein>
    <submittedName>
        <fullName evidence="1">Uncharacterized protein</fullName>
    </submittedName>
</protein>
<reference evidence="1" key="2">
    <citation type="journal article" date="2015" name="Data Brief">
        <title>Shoot transcriptome of the giant reed, Arundo donax.</title>
        <authorList>
            <person name="Barrero R.A."/>
            <person name="Guerrero F.D."/>
            <person name="Moolhuijzen P."/>
            <person name="Goolsby J.A."/>
            <person name="Tidwell J."/>
            <person name="Bellgard S.E."/>
            <person name="Bellgard M.I."/>
        </authorList>
    </citation>
    <scope>NUCLEOTIDE SEQUENCE</scope>
    <source>
        <tissue evidence="1">Shoot tissue taken approximately 20 cm above the soil surface</tissue>
    </source>
</reference>